<dbReference type="EMBL" id="BMKX01000002">
    <property type="protein sequence ID" value="GGJ53190.1"/>
    <property type="molecule type" value="Genomic_DNA"/>
</dbReference>
<dbReference type="InterPro" id="IPR007061">
    <property type="entry name" value="MST-like"/>
</dbReference>
<comment type="caution">
    <text evidence="1">The sequence shown here is derived from an EMBL/GenBank/DDBJ whole genome shotgun (WGS) entry which is preliminary data.</text>
</comment>
<dbReference type="InterPro" id="IPR034660">
    <property type="entry name" value="DinB/YfiT-like"/>
</dbReference>
<evidence type="ECO:0008006" key="3">
    <source>
        <dbReference type="Google" id="ProtNLM"/>
    </source>
</evidence>
<dbReference type="GeneID" id="303303359"/>
<gene>
    <name evidence="1" type="ORF">GCM10007173_09640</name>
</gene>
<evidence type="ECO:0000313" key="1">
    <source>
        <dbReference type="EMBL" id="GGJ53190.1"/>
    </source>
</evidence>
<dbReference type="RefSeq" id="WP_096253732.1">
    <property type="nucleotide sequence ID" value="NZ_BMKX01000002.1"/>
</dbReference>
<keyword evidence="2" id="KW-1185">Reference proteome</keyword>
<dbReference type="Gene3D" id="1.20.120.450">
    <property type="entry name" value="dinb family like domain"/>
    <property type="match status" value="1"/>
</dbReference>
<dbReference type="Pfam" id="PF04978">
    <property type="entry name" value="MST"/>
    <property type="match status" value="1"/>
</dbReference>
<evidence type="ECO:0000313" key="2">
    <source>
        <dbReference type="Proteomes" id="UP000606115"/>
    </source>
</evidence>
<sequence length="199" mass="22579">MDTINDPSAQRLRAYLNEARSTVLWKCEALSEELARRPMTPTGTHMLGIVHHLAVTEYGYFGECLGLLPNDDHVLELLQSEDSQIDFLPPADYSVQDVLELYRKSVAFAEAALDNLELASPAVIPWWSIHRHSTVEHLIVHMIAETSRHAGQLDIVRELLDGQVGLREQALNLPSYSSAQWQEQYSHLQQLSQEVVQRK</sequence>
<proteinExistence type="predicted"/>
<name>A0ABQ2DC83_9MICC</name>
<accession>A0ABQ2DC83</accession>
<organism evidence="1 2">
    <name type="scientific">Glutamicibacter ardleyensis</name>
    <dbReference type="NCBI Taxonomy" id="225894"/>
    <lineage>
        <taxon>Bacteria</taxon>
        <taxon>Bacillati</taxon>
        <taxon>Actinomycetota</taxon>
        <taxon>Actinomycetes</taxon>
        <taxon>Micrococcales</taxon>
        <taxon>Micrococcaceae</taxon>
        <taxon>Glutamicibacter</taxon>
    </lineage>
</organism>
<dbReference type="Proteomes" id="UP000606115">
    <property type="component" value="Unassembled WGS sequence"/>
</dbReference>
<reference evidence="2" key="1">
    <citation type="journal article" date="2019" name="Int. J. Syst. Evol. Microbiol.">
        <title>The Global Catalogue of Microorganisms (GCM) 10K type strain sequencing project: providing services to taxonomists for standard genome sequencing and annotation.</title>
        <authorList>
            <consortium name="The Broad Institute Genomics Platform"/>
            <consortium name="The Broad Institute Genome Sequencing Center for Infectious Disease"/>
            <person name="Wu L."/>
            <person name="Ma J."/>
        </authorList>
    </citation>
    <scope>NUCLEOTIDE SEQUENCE [LARGE SCALE GENOMIC DNA]</scope>
    <source>
        <strain evidence="2">CGMCC 1.3685</strain>
    </source>
</reference>
<dbReference type="SUPFAM" id="SSF109854">
    <property type="entry name" value="DinB/YfiT-like putative metalloenzymes"/>
    <property type="match status" value="1"/>
</dbReference>
<protein>
    <recommendedName>
        <fullName evidence="3">DinB family protein</fullName>
    </recommendedName>
</protein>